<sequence>MSKYVIGVDIGGTLTKFGLFTTGGERVDQWKMTTNSEDNGKHLSSHIVKNIKERFVKHSITEDNLTGIGIGVPGFIDESSGVVDVAVNIGWANYPLKAILEKAFNVPVFVNNDANLAAAGEHWNGAGKRSVSTFFITLGTGVGGGLIANGDLVTGANGTAGEIGHTLVVPNGRLCTCGREGCLEEYVASKGLRRSLRNYLRNFEGSSSLHKDNEAIDIYEAAKTGDTLAGQIVNESAYYLAYAVANAVMIINPEKIIIGGGMPAAGNILLQPLVIQFKRFVLKEADKNLSFEFAQLGNDAGIYGASWLALKRLGYFCHQD</sequence>
<dbReference type="PROSITE" id="PS01125">
    <property type="entry name" value="ROK"/>
    <property type="match status" value="1"/>
</dbReference>
<dbReference type="Pfam" id="PF00480">
    <property type="entry name" value="ROK"/>
    <property type="match status" value="1"/>
</dbReference>
<evidence type="ECO:0000313" key="10">
    <source>
        <dbReference type="Proteomes" id="UP000319756"/>
    </source>
</evidence>
<evidence type="ECO:0000256" key="1">
    <source>
        <dbReference type="ARBA" id="ARBA00006479"/>
    </source>
</evidence>
<keyword evidence="6" id="KW-0418">Kinase</keyword>
<gene>
    <name evidence="9" type="ORF">EPH95_12725</name>
</gene>
<evidence type="ECO:0000256" key="2">
    <source>
        <dbReference type="ARBA" id="ARBA00012323"/>
    </source>
</evidence>
<dbReference type="PANTHER" id="PTHR18964">
    <property type="entry name" value="ROK (REPRESSOR, ORF, KINASE) FAMILY"/>
    <property type="match status" value="1"/>
</dbReference>
<dbReference type="NCBIfam" id="TIGR00744">
    <property type="entry name" value="ROK_glcA_fam"/>
    <property type="match status" value="1"/>
</dbReference>
<dbReference type="EC" id="2.7.1.2" evidence="2"/>
<dbReference type="EMBL" id="CP035485">
    <property type="protein sequence ID" value="QDI91936.1"/>
    <property type="molecule type" value="Genomic_DNA"/>
</dbReference>
<comment type="similarity">
    <text evidence="1">Belongs to the ROK (NagC/XylR) family.</text>
</comment>
<keyword evidence="5" id="KW-0547">Nucleotide-binding</keyword>
<dbReference type="PANTHER" id="PTHR18964:SF149">
    <property type="entry name" value="BIFUNCTIONAL UDP-N-ACETYLGLUCOSAMINE 2-EPIMERASE_N-ACETYLMANNOSAMINE KINASE"/>
    <property type="match status" value="1"/>
</dbReference>
<dbReference type="GO" id="GO:0006096">
    <property type="term" value="P:glycolytic process"/>
    <property type="evidence" value="ECO:0007669"/>
    <property type="project" value="InterPro"/>
</dbReference>
<dbReference type="RefSeq" id="WP_142090460.1">
    <property type="nucleotide sequence ID" value="NZ_CP035485.1"/>
</dbReference>
<dbReference type="Proteomes" id="UP000319756">
    <property type="component" value="Chromosome"/>
</dbReference>
<evidence type="ECO:0000256" key="5">
    <source>
        <dbReference type="ARBA" id="ARBA00022741"/>
    </source>
</evidence>
<organism evidence="9 10">
    <name type="scientific">Salicibibacter halophilus</name>
    <dbReference type="NCBI Taxonomy" id="2502791"/>
    <lineage>
        <taxon>Bacteria</taxon>
        <taxon>Bacillati</taxon>
        <taxon>Bacillota</taxon>
        <taxon>Bacilli</taxon>
        <taxon>Bacillales</taxon>
        <taxon>Bacillaceae</taxon>
        <taxon>Salicibibacter</taxon>
    </lineage>
</organism>
<proteinExistence type="inferred from homology"/>
<evidence type="ECO:0000256" key="3">
    <source>
        <dbReference type="ARBA" id="ARBA00014701"/>
    </source>
</evidence>
<keyword evidence="4" id="KW-0808">Transferase</keyword>
<evidence type="ECO:0000256" key="6">
    <source>
        <dbReference type="ARBA" id="ARBA00022777"/>
    </source>
</evidence>
<keyword evidence="10" id="KW-1185">Reference proteome</keyword>
<evidence type="ECO:0000256" key="8">
    <source>
        <dbReference type="ARBA" id="ARBA00032386"/>
    </source>
</evidence>
<dbReference type="InterPro" id="IPR043129">
    <property type="entry name" value="ATPase_NBD"/>
</dbReference>
<dbReference type="GO" id="GO:0005524">
    <property type="term" value="F:ATP binding"/>
    <property type="evidence" value="ECO:0007669"/>
    <property type="project" value="UniProtKB-KW"/>
</dbReference>
<dbReference type="SUPFAM" id="SSF53067">
    <property type="entry name" value="Actin-like ATPase domain"/>
    <property type="match status" value="1"/>
</dbReference>
<reference evidence="10" key="1">
    <citation type="submission" date="2019-01" db="EMBL/GenBank/DDBJ databases">
        <title>Genomic analysis of Salicibibacter sp. NKC3-5.</title>
        <authorList>
            <person name="Oh Y.J."/>
        </authorList>
    </citation>
    <scope>NUCLEOTIDE SEQUENCE [LARGE SCALE GENOMIC DNA]</scope>
    <source>
        <strain evidence="10">NKC3-5</strain>
    </source>
</reference>
<name>A0A514LJA9_9BACI</name>
<evidence type="ECO:0000256" key="4">
    <source>
        <dbReference type="ARBA" id="ARBA00022679"/>
    </source>
</evidence>
<protein>
    <recommendedName>
        <fullName evidence="3">Glucokinase</fullName>
        <ecNumber evidence="2">2.7.1.2</ecNumber>
    </recommendedName>
    <alternativeName>
        <fullName evidence="8">Glucose kinase</fullName>
    </alternativeName>
</protein>
<dbReference type="Gene3D" id="3.30.420.40">
    <property type="match status" value="2"/>
</dbReference>
<dbReference type="KEGG" id="sale:EPH95_12725"/>
<accession>A0A514LJA9</accession>
<dbReference type="OrthoDB" id="9810372at2"/>
<evidence type="ECO:0000313" key="9">
    <source>
        <dbReference type="EMBL" id="QDI91936.1"/>
    </source>
</evidence>
<dbReference type="AlphaFoldDB" id="A0A514LJA9"/>
<dbReference type="GO" id="GO:0005737">
    <property type="term" value="C:cytoplasm"/>
    <property type="evidence" value="ECO:0007669"/>
    <property type="project" value="InterPro"/>
</dbReference>
<keyword evidence="7" id="KW-0067">ATP-binding</keyword>
<dbReference type="GO" id="GO:0004340">
    <property type="term" value="F:glucokinase activity"/>
    <property type="evidence" value="ECO:0007669"/>
    <property type="project" value="UniProtKB-EC"/>
</dbReference>
<evidence type="ECO:0000256" key="7">
    <source>
        <dbReference type="ARBA" id="ARBA00022840"/>
    </source>
</evidence>
<dbReference type="InterPro" id="IPR049874">
    <property type="entry name" value="ROK_cs"/>
</dbReference>
<dbReference type="InterPro" id="IPR000600">
    <property type="entry name" value="ROK"/>
</dbReference>
<dbReference type="InterPro" id="IPR004654">
    <property type="entry name" value="ROK_glcA"/>
</dbReference>